<dbReference type="InParanoid" id="A0A0R0GHL8"/>
<organism evidence="2">
    <name type="scientific">Glycine max</name>
    <name type="common">Soybean</name>
    <name type="synonym">Glycine hispida</name>
    <dbReference type="NCBI Taxonomy" id="3847"/>
    <lineage>
        <taxon>Eukaryota</taxon>
        <taxon>Viridiplantae</taxon>
        <taxon>Streptophyta</taxon>
        <taxon>Embryophyta</taxon>
        <taxon>Tracheophyta</taxon>
        <taxon>Spermatophyta</taxon>
        <taxon>Magnoliopsida</taxon>
        <taxon>eudicotyledons</taxon>
        <taxon>Gunneridae</taxon>
        <taxon>Pentapetalae</taxon>
        <taxon>rosids</taxon>
        <taxon>fabids</taxon>
        <taxon>Fabales</taxon>
        <taxon>Fabaceae</taxon>
        <taxon>Papilionoideae</taxon>
        <taxon>50 kb inversion clade</taxon>
        <taxon>NPAAA clade</taxon>
        <taxon>indigoferoid/millettioid clade</taxon>
        <taxon>Phaseoleae</taxon>
        <taxon>Glycine</taxon>
        <taxon>Glycine subgen. Soja</taxon>
    </lineage>
</organism>
<feature type="transmembrane region" description="Helical" evidence="1">
    <location>
        <begin position="39"/>
        <end position="61"/>
    </location>
</feature>
<name>A0A0R0GHL8_SOYBN</name>
<accession>A0A0R0GHL8</accession>
<reference evidence="2" key="3">
    <citation type="submission" date="2018-07" db="EMBL/GenBank/DDBJ databases">
        <title>WGS assembly of Glycine max.</title>
        <authorList>
            <person name="Schmutz J."/>
            <person name="Cannon S."/>
            <person name="Schlueter J."/>
            <person name="Ma J."/>
            <person name="Mitros T."/>
            <person name="Nelson W."/>
            <person name="Hyten D."/>
            <person name="Song Q."/>
            <person name="Thelen J."/>
            <person name="Cheng J."/>
            <person name="Xu D."/>
            <person name="Hellsten U."/>
            <person name="May G."/>
            <person name="Yu Y."/>
            <person name="Sakurai T."/>
            <person name="Umezawa T."/>
            <person name="Bhattacharyya M."/>
            <person name="Sandhu D."/>
            <person name="Valliyodan B."/>
            <person name="Lindquist E."/>
            <person name="Peto M."/>
            <person name="Grant D."/>
            <person name="Shu S."/>
            <person name="Goodstein D."/>
            <person name="Barry K."/>
            <person name="Futrell-Griggs M."/>
            <person name="Abernathy B."/>
            <person name="Du J."/>
            <person name="Tian Z."/>
            <person name="Zhu L."/>
            <person name="Gill N."/>
            <person name="Joshi T."/>
            <person name="Libault M."/>
            <person name="Sethuraman A."/>
            <person name="Zhang X."/>
            <person name="Shinozaki K."/>
            <person name="Nguyen H."/>
            <person name="Wing R."/>
            <person name="Cregan P."/>
            <person name="Specht J."/>
            <person name="Grimwood J."/>
            <person name="Rokhsar D."/>
            <person name="Stacey G."/>
            <person name="Shoemaker R."/>
            <person name="Jackson S."/>
        </authorList>
    </citation>
    <scope>NUCLEOTIDE SEQUENCE</scope>
    <source>
        <tissue evidence="2">Callus</tissue>
    </source>
</reference>
<evidence type="ECO:0000313" key="4">
    <source>
        <dbReference type="Proteomes" id="UP000008827"/>
    </source>
</evidence>
<dbReference type="Gramene" id="KRH17946">
    <property type="protein sequence ID" value="KRH17946"/>
    <property type="gene ID" value="GLYMA_13G029000"/>
</dbReference>
<evidence type="ECO:0000313" key="2">
    <source>
        <dbReference type="EMBL" id="KRH17946.1"/>
    </source>
</evidence>
<keyword evidence="4" id="KW-1185">Reference proteome</keyword>
<evidence type="ECO:0000256" key="1">
    <source>
        <dbReference type="SAM" id="Phobius"/>
    </source>
</evidence>
<keyword evidence="1" id="KW-0812">Transmembrane</keyword>
<dbReference type="AlphaFoldDB" id="A0A0R0GHL8"/>
<evidence type="ECO:0000313" key="3">
    <source>
        <dbReference type="EnsemblPlants" id="KRH17946"/>
    </source>
</evidence>
<gene>
    <name evidence="2" type="ORF">GLYMA_13G029000</name>
</gene>
<proteinExistence type="predicted"/>
<reference evidence="3" key="2">
    <citation type="submission" date="2018-02" db="UniProtKB">
        <authorList>
            <consortium name="EnsemblPlants"/>
        </authorList>
    </citation>
    <scope>IDENTIFICATION</scope>
    <source>
        <strain evidence="3">Williams 82</strain>
    </source>
</reference>
<protein>
    <submittedName>
        <fullName evidence="2 3">Uncharacterized protein</fullName>
    </submittedName>
</protein>
<dbReference type="EMBL" id="CM000846">
    <property type="protein sequence ID" value="KRH17946.1"/>
    <property type="molecule type" value="Genomic_DNA"/>
</dbReference>
<dbReference type="Proteomes" id="UP000008827">
    <property type="component" value="Chromosome 13"/>
</dbReference>
<keyword evidence="1" id="KW-1133">Transmembrane helix</keyword>
<sequence length="84" mass="9695">MTDKTREAEKGCPPPMVDKVKSRIAVQEKFKEFLYRKKGIAFLFPGLLSWPGQFLFTWLSLFEPLPRASSNLVELVYPITLLFS</sequence>
<keyword evidence="1" id="KW-0472">Membrane</keyword>
<reference evidence="2 3" key="1">
    <citation type="journal article" date="2010" name="Nature">
        <title>Genome sequence of the palaeopolyploid soybean.</title>
        <authorList>
            <person name="Schmutz J."/>
            <person name="Cannon S.B."/>
            <person name="Schlueter J."/>
            <person name="Ma J."/>
            <person name="Mitros T."/>
            <person name="Nelson W."/>
            <person name="Hyten D.L."/>
            <person name="Song Q."/>
            <person name="Thelen J.J."/>
            <person name="Cheng J."/>
            <person name="Xu D."/>
            <person name="Hellsten U."/>
            <person name="May G.D."/>
            <person name="Yu Y."/>
            <person name="Sakurai T."/>
            <person name="Umezawa T."/>
            <person name="Bhattacharyya M.K."/>
            <person name="Sandhu D."/>
            <person name="Valliyodan B."/>
            <person name="Lindquist E."/>
            <person name="Peto M."/>
            <person name="Grant D."/>
            <person name="Shu S."/>
            <person name="Goodstein D."/>
            <person name="Barry K."/>
            <person name="Futrell-Griggs M."/>
            <person name="Abernathy B."/>
            <person name="Du J."/>
            <person name="Tian Z."/>
            <person name="Zhu L."/>
            <person name="Gill N."/>
            <person name="Joshi T."/>
            <person name="Libault M."/>
            <person name="Sethuraman A."/>
            <person name="Zhang X.-C."/>
            <person name="Shinozaki K."/>
            <person name="Nguyen H.T."/>
            <person name="Wing R.A."/>
            <person name="Cregan P."/>
            <person name="Specht J."/>
            <person name="Grimwood J."/>
            <person name="Rokhsar D."/>
            <person name="Stacey G."/>
            <person name="Shoemaker R.C."/>
            <person name="Jackson S.A."/>
        </authorList>
    </citation>
    <scope>NUCLEOTIDE SEQUENCE [LARGE SCALE GENOMIC DNA]</scope>
    <source>
        <strain evidence="3">cv. Williams 82</strain>
        <tissue evidence="2">Callus</tissue>
    </source>
</reference>
<dbReference type="EnsemblPlants" id="KRH17946">
    <property type="protein sequence ID" value="KRH17946"/>
    <property type="gene ID" value="GLYMA_13G029000"/>
</dbReference>